<keyword evidence="3" id="KW-1185">Reference proteome</keyword>
<dbReference type="PANTHER" id="PTHR11803:SF39">
    <property type="entry name" value="2-IMINOBUTANOATE_2-IMINOPROPANOATE DEAMINASE"/>
    <property type="match status" value="1"/>
</dbReference>
<reference evidence="2 3" key="1">
    <citation type="submission" date="2018-07" db="EMBL/GenBank/DDBJ databases">
        <title>Bacillus sp. YLB-04 draft genome sequence.</title>
        <authorList>
            <person name="Yu L."/>
            <person name="Tang X."/>
        </authorList>
    </citation>
    <scope>NUCLEOTIDE SEQUENCE [LARGE SCALE GENOMIC DNA]</scope>
    <source>
        <strain evidence="2 3">YLB-04</strain>
    </source>
</reference>
<dbReference type="RefSeq" id="WP_115454039.1">
    <property type="nucleotide sequence ID" value="NZ_QNQT01000017.1"/>
</dbReference>
<dbReference type="Proteomes" id="UP000257144">
    <property type="component" value="Unassembled WGS sequence"/>
</dbReference>
<name>A0A3D8GK91_9BACI</name>
<comment type="caution">
    <text evidence="2">The sequence shown here is derived from an EMBL/GenBank/DDBJ whole genome shotgun (WGS) entry which is preliminary data.</text>
</comment>
<dbReference type="NCBIfam" id="TIGR00004">
    <property type="entry name" value="Rid family detoxifying hydrolase"/>
    <property type="match status" value="1"/>
</dbReference>
<dbReference type="OrthoDB" id="9803101at2"/>
<evidence type="ECO:0000313" key="2">
    <source>
        <dbReference type="EMBL" id="RDU34863.1"/>
    </source>
</evidence>
<dbReference type="SUPFAM" id="SSF55298">
    <property type="entry name" value="YjgF-like"/>
    <property type="match status" value="3"/>
</dbReference>
<organism evidence="2 3">
    <name type="scientific">Neobacillus piezotolerans</name>
    <dbReference type="NCBI Taxonomy" id="2259171"/>
    <lineage>
        <taxon>Bacteria</taxon>
        <taxon>Bacillati</taxon>
        <taxon>Bacillota</taxon>
        <taxon>Bacilli</taxon>
        <taxon>Bacillales</taxon>
        <taxon>Bacillaceae</taxon>
        <taxon>Neobacillus</taxon>
    </lineage>
</organism>
<dbReference type="Gene3D" id="3.30.1330.40">
    <property type="entry name" value="RutC-like"/>
    <property type="match status" value="3"/>
</dbReference>
<dbReference type="PANTHER" id="PTHR11803">
    <property type="entry name" value="2-IMINOBUTANOATE/2-IMINOPROPANOATE DEAMINASE RIDA"/>
    <property type="match status" value="1"/>
</dbReference>
<proteinExistence type="inferred from homology"/>
<dbReference type="Pfam" id="PF01042">
    <property type="entry name" value="Ribonuc_L-PSP"/>
    <property type="match status" value="3"/>
</dbReference>
<dbReference type="GO" id="GO:0005829">
    <property type="term" value="C:cytosol"/>
    <property type="evidence" value="ECO:0007669"/>
    <property type="project" value="TreeGrafter"/>
</dbReference>
<protein>
    <submittedName>
        <fullName evidence="2">Reactive intermediate/imine deaminase</fullName>
    </submittedName>
</protein>
<dbReference type="AlphaFoldDB" id="A0A3D8GK91"/>
<dbReference type="InterPro" id="IPR035959">
    <property type="entry name" value="RutC-like_sf"/>
</dbReference>
<dbReference type="GO" id="GO:0019239">
    <property type="term" value="F:deaminase activity"/>
    <property type="evidence" value="ECO:0007669"/>
    <property type="project" value="TreeGrafter"/>
</dbReference>
<dbReference type="FunFam" id="3.30.1330.40:FF:000001">
    <property type="entry name" value="L-PSP family endoribonuclease"/>
    <property type="match status" value="1"/>
</dbReference>
<dbReference type="InterPro" id="IPR006056">
    <property type="entry name" value="RidA"/>
</dbReference>
<dbReference type="CDD" id="cd00448">
    <property type="entry name" value="YjgF_YER057c_UK114_family"/>
    <property type="match status" value="3"/>
</dbReference>
<evidence type="ECO:0000256" key="1">
    <source>
        <dbReference type="ARBA" id="ARBA00010552"/>
    </source>
</evidence>
<dbReference type="EMBL" id="QNQT01000017">
    <property type="protein sequence ID" value="RDU34863.1"/>
    <property type="molecule type" value="Genomic_DNA"/>
</dbReference>
<comment type="similarity">
    <text evidence="1">Belongs to the RutC family.</text>
</comment>
<sequence length="423" mass="45346">MSGYNAVSAKNTENAPNGNGLYSQSVAFSHYNNLSAQLPIEPKTGQLVAGGIKEQAEQCFKNIKAIADSIDHVMSDIVRITVFVKNIKDVDAVDEVYKTFFPTYVPARTTVAVADLPKGASVQIEALVSHGEGTIPNAPQAGDLIKLTNNTSNAPISPLSSQTVSFSHYNNLTAQLPIDPKTGRLVVGDVKEQTAQCLKNIKAILESIDVPFDDIVKINVFLTDLADTEAVNEVYSRFFPDSAIARAVAYVPARTTVQAAALPLGASVQIEAVVSHGDGTPPQAIEDRHGIVIWANNTDNAPKNSLSTQTVAFSHYNHLSAQLPLDPKTGELVAGGVKEQTEQCLKNIKAIVESIDHVLEDVVKVNIFVKNIEDIEAVDEAYKTFFPQGTPARRVVGVSALPEDALIQIDAIVSNAEGTPRKA</sequence>
<dbReference type="InterPro" id="IPR006175">
    <property type="entry name" value="YjgF/YER057c/UK114"/>
</dbReference>
<accession>A0A3D8GK91</accession>
<gene>
    <name evidence="2" type="ORF">DRW41_21345</name>
</gene>
<evidence type="ECO:0000313" key="3">
    <source>
        <dbReference type="Proteomes" id="UP000257144"/>
    </source>
</evidence>